<dbReference type="CDD" id="cd04182">
    <property type="entry name" value="GT_2_like_f"/>
    <property type="match status" value="1"/>
</dbReference>
<dbReference type="AlphaFoldDB" id="A0A0B6ASY2"/>
<evidence type="ECO:0000259" key="1">
    <source>
        <dbReference type="Pfam" id="PF12804"/>
    </source>
</evidence>
<dbReference type="EMBL" id="CP009920">
    <property type="protein sequence ID" value="AJI24272.1"/>
    <property type="molecule type" value="Genomic_DNA"/>
</dbReference>
<dbReference type="InterPro" id="IPR029044">
    <property type="entry name" value="Nucleotide-diphossugar_trans"/>
</dbReference>
<keyword evidence="2" id="KW-0808">Transferase</keyword>
<dbReference type="GeneID" id="93642990"/>
<dbReference type="PANTHER" id="PTHR43777:SF1">
    <property type="entry name" value="MOLYBDENUM COFACTOR CYTIDYLYLTRANSFERASE"/>
    <property type="match status" value="1"/>
</dbReference>
<dbReference type="KEGG" id="bmeg:BG04_5023"/>
<dbReference type="GO" id="GO:0016779">
    <property type="term" value="F:nucleotidyltransferase activity"/>
    <property type="evidence" value="ECO:0007669"/>
    <property type="project" value="UniProtKB-ARBA"/>
</dbReference>
<dbReference type="HOGENOM" id="CLU_061980_3_0_9"/>
<reference evidence="2 3" key="1">
    <citation type="journal article" date="2015" name="Genome Announc.">
        <title>Complete genome sequences for 35 biothreat assay-relevant bacillus species.</title>
        <authorList>
            <person name="Johnson S.L."/>
            <person name="Daligault H.E."/>
            <person name="Davenport K.W."/>
            <person name="Jaissle J."/>
            <person name="Frey K.G."/>
            <person name="Ladner J.T."/>
            <person name="Broomall S.M."/>
            <person name="Bishop-Lilly K.A."/>
            <person name="Bruce D.C."/>
            <person name="Gibbons H.S."/>
            <person name="Coyne S.R."/>
            <person name="Lo C.C."/>
            <person name="Meincke L."/>
            <person name="Munk A.C."/>
            <person name="Koroleva G.I."/>
            <person name="Rosenzweig C.N."/>
            <person name="Palacios G.F."/>
            <person name="Redden C.L."/>
            <person name="Minogue T.D."/>
            <person name="Chain P.S."/>
        </authorList>
    </citation>
    <scope>NUCLEOTIDE SEQUENCE [LARGE SCALE GENOMIC DNA]</scope>
    <source>
        <strain evidence="3">ATCC 14581 / DSM 32 / JCM 2506 / NBRC 15308 / NCIMB 9376 / NCTC 10342 / NRRL B-14308 / VKM B-512</strain>
    </source>
</reference>
<name>A0A0B6ASY2_PRIM2</name>
<dbReference type="Pfam" id="PF12804">
    <property type="entry name" value="NTP_transf_3"/>
    <property type="match status" value="1"/>
</dbReference>
<dbReference type="InterPro" id="IPR025877">
    <property type="entry name" value="MobA-like_NTP_Trfase"/>
</dbReference>
<organism evidence="2 3">
    <name type="scientific">Priestia megaterium (strain ATCC 14581 / DSM 32 / CCUG 1817 / JCM 2506 / NBRC 15308 / NCIMB 9376 / NCTC 10342 / NRRL B-14308 / VKM B-512 / Ford 19)</name>
    <name type="common">Bacillus megaterium</name>
    <dbReference type="NCBI Taxonomy" id="1348623"/>
    <lineage>
        <taxon>Bacteria</taxon>
        <taxon>Bacillati</taxon>
        <taxon>Bacillota</taxon>
        <taxon>Bacilli</taxon>
        <taxon>Bacillales</taxon>
        <taxon>Bacillaceae</taxon>
        <taxon>Priestia</taxon>
    </lineage>
</organism>
<sequence length="214" mass="23664">MSGLNIVAVYLAAGASKRMGRNKLLLPLGNGCLGSKALRKVVSSKVNHTIVVTKKGDQLEWVDPTLFSEAYQKKWSHTSCSSALKGQSASLKCGLKKAKELNADAIIVLLADQPLISIVLIDTFVSLFENHSSVPFISSFYQGIARAPVLFSKQMFSSLDKLQGDQGARKIIRQSGPENGILYEWTDACLFMDVDTKQAYERIKKIYKEKSRLF</sequence>
<dbReference type="Gene3D" id="3.90.550.10">
    <property type="entry name" value="Spore Coat Polysaccharide Biosynthesis Protein SpsA, Chain A"/>
    <property type="match status" value="1"/>
</dbReference>
<feature type="domain" description="MobA-like NTP transferase" evidence="1">
    <location>
        <begin position="8"/>
        <end position="175"/>
    </location>
</feature>
<accession>A0A0B6ASY2</accession>
<dbReference type="RefSeq" id="WP_034651621.1">
    <property type="nucleotide sequence ID" value="NZ_BCVB01000010.1"/>
</dbReference>
<dbReference type="PANTHER" id="PTHR43777">
    <property type="entry name" value="MOLYBDENUM COFACTOR CYTIDYLYLTRANSFERASE"/>
    <property type="match status" value="1"/>
</dbReference>
<evidence type="ECO:0000313" key="2">
    <source>
        <dbReference type="EMBL" id="AJI24272.1"/>
    </source>
</evidence>
<dbReference type="SUPFAM" id="SSF53448">
    <property type="entry name" value="Nucleotide-diphospho-sugar transferases"/>
    <property type="match status" value="1"/>
</dbReference>
<dbReference type="Proteomes" id="UP000031829">
    <property type="component" value="Chromosome"/>
</dbReference>
<proteinExistence type="predicted"/>
<evidence type="ECO:0000313" key="3">
    <source>
        <dbReference type="Proteomes" id="UP000031829"/>
    </source>
</evidence>
<gene>
    <name evidence="2" type="ORF">BG04_5023</name>
</gene>
<protein>
    <submittedName>
        <fullName evidence="2">MobA-like NTP transferase domain protein</fullName>
    </submittedName>
</protein>